<dbReference type="Pfam" id="PF01934">
    <property type="entry name" value="HepT-like"/>
    <property type="match status" value="1"/>
</dbReference>
<organism evidence="7 8">
    <name type="scientific">Rhodoplanes serenus</name>
    <dbReference type="NCBI Taxonomy" id="200615"/>
    <lineage>
        <taxon>Bacteria</taxon>
        <taxon>Pseudomonadati</taxon>
        <taxon>Pseudomonadota</taxon>
        <taxon>Alphaproteobacteria</taxon>
        <taxon>Hyphomicrobiales</taxon>
        <taxon>Nitrobacteraceae</taxon>
        <taxon>Rhodoplanes</taxon>
    </lineage>
</organism>
<dbReference type="EMBL" id="WNKV01000007">
    <property type="protein sequence ID" value="MTW16725.1"/>
    <property type="molecule type" value="Genomic_DNA"/>
</dbReference>
<keyword evidence="5" id="KW-0378">Hydrolase</keyword>
<proteinExistence type="inferred from homology"/>
<dbReference type="GO" id="GO:0000166">
    <property type="term" value="F:nucleotide binding"/>
    <property type="evidence" value="ECO:0007669"/>
    <property type="project" value="UniProtKB-KW"/>
</dbReference>
<sequence length="130" mass="14174">MGSGRLPTLGAAAVSRSDIDRLRDARDFARHAQDNAEGLGPIGLLGADRHRHAALYDLVVLGEAFSKVSPEIKAAAPAIPWRSVIALRNIIVHSYWQIDLDMIGDVIDNRIGPLIDQLDELIALIHLQDP</sequence>
<protein>
    <submittedName>
        <fullName evidence="7">DUF86 domain-containing protein</fullName>
    </submittedName>
</protein>
<dbReference type="Proteomes" id="UP000438991">
    <property type="component" value="Unassembled WGS sequence"/>
</dbReference>
<evidence type="ECO:0000313" key="7">
    <source>
        <dbReference type="EMBL" id="MTW16725.1"/>
    </source>
</evidence>
<gene>
    <name evidence="7" type="ORF">GJ689_10970</name>
</gene>
<accession>A0A9X4XKE2</accession>
<evidence type="ECO:0000256" key="4">
    <source>
        <dbReference type="ARBA" id="ARBA00022741"/>
    </source>
</evidence>
<evidence type="ECO:0000256" key="1">
    <source>
        <dbReference type="ARBA" id="ARBA00022553"/>
    </source>
</evidence>
<evidence type="ECO:0000256" key="5">
    <source>
        <dbReference type="ARBA" id="ARBA00022801"/>
    </source>
</evidence>
<dbReference type="PANTHER" id="PTHR34139">
    <property type="entry name" value="UPF0331 PROTEIN MJ0127"/>
    <property type="match status" value="1"/>
</dbReference>
<evidence type="ECO:0000256" key="2">
    <source>
        <dbReference type="ARBA" id="ARBA00022649"/>
    </source>
</evidence>
<dbReference type="GO" id="GO:0004540">
    <property type="term" value="F:RNA nuclease activity"/>
    <property type="evidence" value="ECO:0007669"/>
    <property type="project" value="InterPro"/>
</dbReference>
<keyword evidence="4" id="KW-0547">Nucleotide-binding</keyword>
<dbReference type="GO" id="GO:0110001">
    <property type="term" value="C:toxin-antitoxin complex"/>
    <property type="evidence" value="ECO:0007669"/>
    <property type="project" value="InterPro"/>
</dbReference>
<dbReference type="GO" id="GO:0016787">
    <property type="term" value="F:hydrolase activity"/>
    <property type="evidence" value="ECO:0007669"/>
    <property type="project" value="UniProtKB-KW"/>
</dbReference>
<keyword evidence="3" id="KW-0540">Nuclease</keyword>
<evidence type="ECO:0000256" key="6">
    <source>
        <dbReference type="ARBA" id="ARBA00024207"/>
    </source>
</evidence>
<keyword evidence="2" id="KW-1277">Toxin-antitoxin system</keyword>
<comment type="similarity">
    <text evidence="6">Belongs to the HepT RNase toxin family.</text>
</comment>
<dbReference type="AlphaFoldDB" id="A0A9X4XKE2"/>
<dbReference type="Gene3D" id="1.20.120.580">
    <property type="entry name" value="bsu32300-like"/>
    <property type="match status" value="1"/>
</dbReference>
<keyword evidence="1" id="KW-0597">Phosphoprotein</keyword>
<dbReference type="InterPro" id="IPR037038">
    <property type="entry name" value="HepT-like_sf"/>
</dbReference>
<dbReference type="PANTHER" id="PTHR34139:SF1">
    <property type="entry name" value="RNASE MJ1380-RELATED"/>
    <property type="match status" value="1"/>
</dbReference>
<evidence type="ECO:0000313" key="8">
    <source>
        <dbReference type="Proteomes" id="UP000438991"/>
    </source>
</evidence>
<reference evidence="7 8" key="1">
    <citation type="submission" date="2019-11" db="EMBL/GenBank/DDBJ databases">
        <title>Whole-genome sequence of Rhodoplanes serenus DSM 18633, type strain.</title>
        <authorList>
            <person name="Kyndt J.A."/>
            <person name="Meyer T.E."/>
        </authorList>
    </citation>
    <scope>NUCLEOTIDE SEQUENCE [LARGE SCALE GENOMIC DNA]</scope>
    <source>
        <strain evidence="7 8">DSM 18633</strain>
    </source>
</reference>
<dbReference type="InterPro" id="IPR051813">
    <property type="entry name" value="HepT_RNase_toxin"/>
</dbReference>
<evidence type="ECO:0000256" key="3">
    <source>
        <dbReference type="ARBA" id="ARBA00022722"/>
    </source>
</evidence>
<dbReference type="InterPro" id="IPR008201">
    <property type="entry name" value="HepT-like"/>
</dbReference>
<name>A0A9X4XKE2_9BRAD</name>
<comment type="caution">
    <text evidence="7">The sequence shown here is derived from an EMBL/GenBank/DDBJ whole genome shotgun (WGS) entry which is preliminary data.</text>
</comment>